<feature type="transmembrane region" description="Helical" evidence="10">
    <location>
        <begin position="360"/>
        <end position="387"/>
    </location>
</feature>
<keyword evidence="6" id="KW-0547">Nucleotide-binding</keyword>
<organism evidence="13 14">
    <name type="scientific">Giardia duodenalis assemblage B</name>
    <dbReference type="NCBI Taxonomy" id="1394984"/>
    <lineage>
        <taxon>Eukaryota</taxon>
        <taxon>Metamonada</taxon>
        <taxon>Diplomonadida</taxon>
        <taxon>Hexamitidae</taxon>
        <taxon>Giardiinae</taxon>
        <taxon>Giardia</taxon>
    </lineage>
</organism>
<keyword evidence="9 10" id="KW-0472">Membrane</keyword>
<feature type="transmembrane region" description="Helical" evidence="10">
    <location>
        <begin position="114"/>
        <end position="139"/>
    </location>
</feature>
<feature type="transmembrane region" description="Helical" evidence="10">
    <location>
        <begin position="278"/>
        <end position="296"/>
    </location>
</feature>
<dbReference type="Proteomes" id="UP000070089">
    <property type="component" value="Unassembled WGS sequence"/>
</dbReference>
<dbReference type="InterPro" id="IPR044726">
    <property type="entry name" value="ABCC_6TM_D2"/>
</dbReference>
<feature type="transmembrane region" description="Helical" evidence="10">
    <location>
        <begin position="953"/>
        <end position="976"/>
    </location>
</feature>
<dbReference type="GO" id="GO:0005524">
    <property type="term" value="F:ATP binding"/>
    <property type="evidence" value="ECO:0007669"/>
    <property type="project" value="UniProtKB-KW"/>
</dbReference>
<evidence type="ECO:0000256" key="9">
    <source>
        <dbReference type="ARBA" id="ARBA00023136"/>
    </source>
</evidence>
<evidence type="ECO:0000256" key="2">
    <source>
        <dbReference type="ARBA" id="ARBA00009726"/>
    </source>
</evidence>
<comment type="subcellular location">
    <subcellularLocation>
        <location evidence="1">Membrane</location>
        <topology evidence="1">Multi-pass membrane protein</topology>
    </subcellularLocation>
</comment>
<dbReference type="InterPro" id="IPR017871">
    <property type="entry name" value="ABC_transporter-like_CS"/>
</dbReference>
<feature type="domain" description="ABC transporter" evidence="11">
    <location>
        <begin position="1236"/>
        <end position="1500"/>
    </location>
</feature>
<evidence type="ECO:0000256" key="6">
    <source>
        <dbReference type="ARBA" id="ARBA00022741"/>
    </source>
</evidence>
<dbReference type="Pfam" id="PF00664">
    <property type="entry name" value="ABC_membrane"/>
    <property type="match status" value="2"/>
</dbReference>
<dbReference type="PROSITE" id="PS50893">
    <property type="entry name" value="ABC_TRANSPORTER_2"/>
    <property type="match status" value="2"/>
</dbReference>
<dbReference type="PROSITE" id="PS00211">
    <property type="entry name" value="ABC_TRANSPORTER_1"/>
    <property type="match status" value="2"/>
</dbReference>
<feature type="domain" description="ABC transmembrane type-1" evidence="12">
    <location>
        <begin position="914"/>
        <end position="1162"/>
    </location>
</feature>
<keyword evidence="7" id="KW-0067">ATP-binding</keyword>
<dbReference type="VEuPathDB" id="GiardiaDB:QR46_3802"/>
<dbReference type="InterPro" id="IPR011527">
    <property type="entry name" value="ABC1_TM_dom"/>
</dbReference>
<evidence type="ECO:0000256" key="3">
    <source>
        <dbReference type="ARBA" id="ARBA00022448"/>
    </source>
</evidence>
<feature type="transmembrane region" description="Helical" evidence="10">
    <location>
        <begin position="1037"/>
        <end position="1070"/>
    </location>
</feature>
<evidence type="ECO:0000313" key="14">
    <source>
        <dbReference type="Proteomes" id="UP000070089"/>
    </source>
</evidence>
<dbReference type="GO" id="GO:0016020">
    <property type="term" value="C:membrane"/>
    <property type="evidence" value="ECO:0007669"/>
    <property type="project" value="UniProtKB-SubCell"/>
</dbReference>
<dbReference type="PANTHER" id="PTHR24223:SF456">
    <property type="entry name" value="MULTIDRUG RESISTANCE-ASSOCIATED PROTEIN LETHAL(2)03659"/>
    <property type="match status" value="1"/>
</dbReference>
<evidence type="ECO:0000256" key="10">
    <source>
        <dbReference type="SAM" id="Phobius"/>
    </source>
</evidence>
<comment type="caution">
    <text evidence="13">The sequence shown here is derived from an EMBL/GenBank/DDBJ whole genome shotgun (WGS) entry which is preliminary data.</text>
</comment>
<keyword evidence="4 10" id="KW-0812">Transmembrane</keyword>
<dbReference type="Pfam" id="PF00005">
    <property type="entry name" value="ABC_tran"/>
    <property type="match status" value="2"/>
</dbReference>
<dbReference type="PANTHER" id="PTHR24223">
    <property type="entry name" value="ATP-BINDING CASSETTE SUB-FAMILY C"/>
    <property type="match status" value="1"/>
</dbReference>
<feature type="transmembrane region" description="Helical" evidence="10">
    <location>
        <begin position="177"/>
        <end position="199"/>
    </location>
</feature>
<dbReference type="CDD" id="cd03250">
    <property type="entry name" value="ABCC_MRP_domain1"/>
    <property type="match status" value="1"/>
</dbReference>
<feature type="transmembrane region" description="Helical" evidence="10">
    <location>
        <begin position="1141"/>
        <end position="1164"/>
    </location>
</feature>
<dbReference type="EMBL" id="JXTI01000129">
    <property type="protein sequence ID" value="KWX12218.1"/>
    <property type="molecule type" value="Genomic_DNA"/>
</dbReference>
<evidence type="ECO:0000259" key="12">
    <source>
        <dbReference type="PROSITE" id="PS50929"/>
    </source>
</evidence>
<dbReference type="SMART" id="SM00382">
    <property type="entry name" value="AAA"/>
    <property type="match status" value="2"/>
</dbReference>
<evidence type="ECO:0000259" key="11">
    <source>
        <dbReference type="PROSITE" id="PS50893"/>
    </source>
</evidence>
<dbReference type="GO" id="GO:0140359">
    <property type="term" value="F:ABC-type transporter activity"/>
    <property type="evidence" value="ECO:0007669"/>
    <property type="project" value="InterPro"/>
</dbReference>
<dbReference type="Gene3D" id="1.20.1560.10">
    <property type="entry name" value="ABC transporter type 1, transmembrane domain"/>
    <property type="match status" value="2"/>
</dbReference>
<evidence type="ECO:0000256" key="1">
    <source>
        <dbReference type="ARBA" id="ARBA00004141"/>
    </source>
</evidence>
<comment type="similarity">
    <text evidence="2">Belongs to the ABC transporter superfamily. ABCC family. Conjugate transporter (TC 3.A.1.208) subfamily.</text>
</comment>
<dbReference type="FunFam" id="3.40.50.300:FF:000973">
    <property type="entry name" value="Multidrug resistance-associated protein 4"/>
    <property type="match status" value="1"/>
</dbReference>
<dbReference type="InterPro" id="IPR003439">
    <property type="entry name" value="ABC_transporter-like_ATP-bd"/>
</dbReference>
<proteinExistence type="inferred from homology"/>
<dbReference type="SUPFAM" id="SSF52540">
    <property type="entry name" value="P-loop containing nucleoside triphosphate hydrolases"/>
    <property type="match status" value="2"/>
</dbReference>
<protein>
    <submittedName>
        <fullName evidence="13">ABC-type multidrug/protein/lipid transport system/ ATPase component</fullName>
    </submittedName>
</protein>
<dbReference type="InterPro" id="IPR027417">
    <property type="entry name" value="P-loop_NTPase"/>
</dbReference>
<feature type="transmembrane region" description="Helical" evidence="10">
    <location>
        <begin position="1170"/>
        <end position="1194"/>
    </location>
</feature>
<dbReference type="CDD" id="cd18580">
    <property type="entry name" value="ABC_6TM_ABCC_D2"/>
    <property type="match status" value="1"/>
</dbReference>
<gene>
    <name evidence="13" type="ORF">QR46_3802</name>
</gene>
<dbReference type="CDD" id="cd03244">
    <property type="entry name" value="ABCC_MRP_domain2"/>
    <property type="match status" value="1"/>
</dbReference>
<dbReference type="InterPro" id="IPR036640">
    <property type="entry name" value="ABC1_TM_sf"/>
</dbReference>
<dbReference type="FunFam" id="3.40.50.300:FF:002452">
    <property type="entry name" value="ABC-type metal ion transporter"/>
    <property type="match status" value="1"/>
</dbReference>
<feature type="transmembrane region" description="Helical" evidence="10">
    <location>
        <begin position="910"/>
        <end position="932"/>
    </location>
</feature>
<keyword evidence="5" id="KW-0677">Repeat</keyword>
<dbReference type="InterPro" id="IPR050173">
    <property type="entry name" value="ABC_transporter_C-like"/>
</dbReference>
<feature type="domain" description="ABC transporter" evidence="11">
    <location>
        <begin position="625"/>
        <end position="852"/>
    </location>
</feature>
<dbReference type="Gene3D" id="3.40.50.300">
    <property type="entry name" value="P-loop containing nucleotide triphosphate hydrolases"/>
    <property type="match status" value="2"/>
</dbReference>
<dbReference type="OrthoDB" id="6500128at2759"/>
<feature type="transmembrane region" description="Helical" evidence="10">
    <location>
        <begin position="247"/>
        <end position="271"/>
    </location>
</feature>
<dbReference type="InterPro" id="IPR003593">
    <property type="entry name" value="AAA+_ATPase"/>
</dbReference>
<reference evidence="13 14" key="1">
    <citation type="journal article" date="2015" name="Mol. Biochem. Parasitol.">
        <title>Identification of polymorphic genes for use in assemblage B genotyping assays through comparative genomics of multiple assemblage B Giardia duodenalis isolates.</title>
        <authorList>
            <person name="Wielinga C."/>
            <person name="Thompson R.C."/>
            <person name="Monis P."/>
            <person name="Ryan U."/>
        </authorList>
    </citation>
    <scope>NUCLEOTIDE SEQUENCE [LARGE SCALE GENOMIC DNA]</scope>
    <source>
        <strain evidence="13 14">BAH15c1</strain>
    </source>
</reference>
<dbReference type="PROSITE" id="PS50929">
    <property type="entry name" value="ABC_TM1F"/>
    <property type="match status" value="2"/>
</dbReference>
<dbReference type="GO" id="GO:0016887">
    <property type="term" value="F:ATP hydrolysis activity"/>
    <property type="evidence" value="ECO:0007669"/>
    <property type="project" value="InterPro"/>
</dbReference>
<evidence type="ECO:0000256" key="4">
    <source>
        <dbReference type="ARBA" id="ARBA00022692"/>
    </source>
</evidence>
<dbReference type="SUPFAM" id="SSF90123">
    <property type="entry name" value="ABC transporter transmembrane region"/>
    <property type="match status" value="2"/>
</dbReference>
<feature type="domain" description="ABC transmembrane type-1" evidence="12">
    <location>
        <begin position="115"/>
        <end position="416"/>
    </location>
</feature>
<evidence type="ECO:0000256" key="7">
    <source>
        <dbReference type="ARBA" id="ARBA00022840"/>
    </source>
</evidence>
<accession>A0A132NQ99</accession>
<keyword evidence="3" id="KW-0813">Transport</keyword>
<evidence type="ECO:0000313" key="13">
    <source>
        <dbReference type="EMBL" id="KWX12218.1"/>
    </source>
</evidence>
<keyword evidence="8 10" id="KW-1133">Transmembrane helix</keyword>
<evidence type="ECO:0000256" key="8">
    <source>
        <dbReference type="ARBA" id="ARBA00022989"/>
    </source>
</evidence>
<name>A0A132NQ99_GIAIN</name>
<sequence>MLTELKMGIRPRVYPPPQRTAQEFTKLDAGERLAARYPRFMFYTLAWFYPVVRTASKQGALYNCDVYALEKDMTAEESIAQYLSAEAKLTRHNRGEKKFPNIIRLSLQMNLRDFILCIFSALLYKLASLCMPIIVNFLVSILSPENVRAVRTNLLLDQGVSGVTTSAVLLVLFRQSAVWIVVVVLARLTYTFFTSVTFLTARKILFKTQMALQDRLFTKLLTVSELTKNSVLSGSIINFLFTDVQNTLIVIIWLPILAELLIAVVYSAIYLSLFTHPMAMMGLIAFAIAMPLSFYITSMQGRITSLYLMNSDARIKVASEILKCIKIIKFFGQEDVHTVRLNHARKKELKYLQKLLMNEVFVYICGEVCLPMMMLFGFAALASYGLLTDAAGYSASLVFVLLAEGISFIPTALNSLIVSIVSGKRINAFLSLPDVSDNFASDSADSTAENRSSNPGTIVQREPSHSEIAMRIKGTFTWGFAKHLQKPEILDVSYAENRASIKRIAHSAARTQKAYENLLSVLKVSYSDNEQRENKLDEAMALIESEAKEALLHSFTLQQIADLMHRPHEGETADHFALQLRITLPSKVDIPASIVEGDYVSPSDEEPVNKVKRLYVQLATTYKFINPETLSKYETQKAVNSPPVLDGVDFSIQKGELVGVFGAVGSGKTALHMALLGELTSTHAVSHGGTVAYYSQVPCVMSGTVINNILFHKPLDEQRLAEVVDLCCLDKDLAVLPNGIHTEIGERGTSLSGGQKARIALARAVYSDADIYLLDDPLSAVDAHVARRLWENCILGYLIKKKQKTVLISSHQTQFFGSCDKVYEIQDKRPVEVKKEDLLKRNIVSVSSRLSIAASSQSDMCVELPSSVDPTVSTDGVTAKAADDSDRVKTIVDEQHSGKGSLSKELYTSWIRYGGIGKFILCLVLYAFTQLIRQFMNVFIDSWSTDRYGMPSYFYPLLYTAALILMVIMIVVVRYLTIHFSMSATTEAHKSMANAVFHTRMSFFETNPMGRILNRLSSDVRECDRDIYDTMTPLCEMLITIAISILTSIIFAWPTIFAFLPFGIIFILLLKRYRMITPQVKRLSNMVTSPVVTLVEEVANNLPSIRASGMQAGIQNIHRRNLSRKYAVEWMMYCCNRWASFNYSCISVLLSLVLSIGVISIAVYGDIARYVGVVLLNGFEVIEYLSSVLIYSILFERSFASFERIYEYNKLPSEEVDAPPREEKITRMVSKESEYVQVHHMSFRHRKELPCTLIDVNLAFRKGERIGIVGRTGAGKSSLVAALFRLAEPERADVDSPSPSQHKKPLVSIDGYPLDTLSLKDARSLLTIIPQDPFIFEGTLRTALCPYSHMLAEKIPVGDIPKDVRRYTDLELWSALEKVCLRSFFESQLEGLEVPIASCGENLSAGQRQLVCVARALLRDAPVVILDEATAQVDRENDAIIQSTIRTVLADRVVIAIAHRINTIIDFDRIIVMDAGEVKEFDTPKALLSNPESLFSKLVAECEDAEELTRVARGQSE</sequence>
<evidence type="ECO:0000256" key="5">
    <source>
        <dbReference type="ARBA" id="ARBA00022737"/>
    </source>
</evidence>